<dbReference type="InterPro" id="IPR001650">
    <property type="entry name" value="Helicase_C-like"/>
</dbReference>
<dbReference type="AlphaFoldDB" id="A0A0A3I897"/>
<feature type="domain" description="Helicase ATP-binding" evidence="1">
    <location>
        <begin position="220"/>
        <end position="368"/>
    </location>
</feature>
<evidence type="ECO:0000313" key="3">
    <source>
        <dbReference type="EMBL" id="KGR78963.1"/>
    </source>
</evidence>
<dbReference type="Pfam" id="PF00271">
    <property type="entry name" value="Helicase_C"/>
    <property type="match status" value="1"/>
</dbReference>
<dbReference type="GO" id="GO:0004386">
    <property type="term" value="F:helicase activity"/>
    <property type="evidence" value="ECO:0007669"/>
    <property type="project" value="UniProtKB-KW"/>
</dbReference>
<dbReference type="InterPro" id="IPR050742">
    <property type="entry name" value="Helicase_Restrict-Modif_Enz"/>
</dbReference>
<dbReference type="Pfam" id="PF04851">
    <property type="entry name" value="ResIII"/>
    <property type="match status" value="1"/>
</dbReference>
<dbReference type="GO" id="GO:0005524">
    <property type="term" value="F:ATP binding"/>
    <property type="evidence" value="ECO:0007669"/>
    <property type="project" value="InterPro"/>
</dbReference>
<dbReference type="PANTHER" id="PTHR47396">
    <property type="entry name" value="TYPE I RESTRICTION ENZYME ECOKI R PROTEIN"/>
    <property type="match status" value="1"/>
</dbReference>
<sequence>MKLITSNLIQKLVTLSDDAIHICWITAFAMKSGVELMLPTLRKAHARGCEIQLLVGDYLCITQPEALRLLIKELPNSEIRMFQSNGRSFHPKAYLFRGNQSQHVIVGSSNLSKSALTSGIEWNLHTIDMETFEQSIDAFHKVFYSESTIPVNDESLRLYETKYLEANKVTPLSSMWNEAESTELMYGAGATPSIVMDEPAQYGIIQPRPAQKLALSALEDTLEQGYDKALVVLATGLGKTYLAAFFAQKFKRILFVAHRDEILQQAKSAFQNVHPTRSTGYFNANEKDTESDLIFASVYTISQKFHLDKFSKDAFDLIVIDEFHHAVAKTYNRVIDYFDPQFLLGITATPDRLDNQDVYSLCDGNVAIQIHFLDAIARKWLSPFHYYGIRDEIDYSQIRWFGMHYDEEELLNEQLRDDVIKKVFREWQNHKQTKTIAFCSSVKQAIYLCKNFKSQGIEAEVLTGQNAKHERKSIHERFTNGDLEIIFTVDLFNEGVDIPAVDTLLFIRPTESISVFTQQIGRGLRIAEGKSHCVIIDCIGNYRNADRKLRIFKPDLKPTERLKLTEVETIPMTDCVLHFDLEVINLLEELTKKNRNYRQQIIDAYFELKMELGRRPTYLEMHLNSNVLELNLSREFGSYVGMLAEAEELTSEESLVFNQFMDLLNEIEKTAMSKSYKMVVLKAMLERGKSEWKRAITAEEVVPFFKEFLSEKARRHIDPVDDDLKKVTSLIERMPMTKWSGSSKGLVAFRNKEFAFEIEVPTEMESILFHWVTEICDYRLHRYFERKARKLEN</sequence>
<dbReference type="RefSeq" id="WP_036185040.1">
    <property type="nucleotide sequence ID" value="NZ_AVDA01000008.1"/>
</dbReference>
<dbReference type="SMART" id="SM00487">
    <property type="entry name" value="DEXDc"/>
    <property type="match status" value="1"/>
</dbReference>
<accession>A0A0A3I897</accession>
<dbReference type="SUPFAM" id="SSF52540">
    <property type="entry name" value="P-loop containing nucleoside triphosphate hydrolases"/>
    <property type="match status" value="1"/>
</dbReference>
<dbReference type="InterPro" id="IPR027417">
    <property type="entry name" value="P-loop_NTPase"/>
</dbReference>
<dbReference type="OrthoDB" id="9802848at2"/>
<dbReference type="Proteomes" id="UP000030416">
    <property type="component" value="Unassembled WGS sequence"/>
</dbReference>
<dbReference type="Gene3D" id="3.40.50.300">
    <property type="entry name" value="P-loop containing nucleotide triphosphate hydrolases"/>
    <property type="match status" value="2"/>
</dbReference>
<dbReference type="PANTHER" id="PTHR47396:SF1">
    <property type="entry name" value="ATP-DEPENDENT HELICASE IRC3-RELATED"/>
    <property type="match status" value="1"/>
</dbReference>
<dbReference type="eggNOG" id="COG3886">
    <property type="taxonomic scope" value="Bacteria"/>
</dbReference>
<keyword evidence="3" id="KW-0347">Helicase</keyword>
<organism evidence="3 4">
    <name type="scientific">Ureibacillus manganicus DSM 26584</name>
    <dbReference type="NCBI Taxonomy" id="1384049"/>
    <lineage>
        <taxon>Bacteria</taxon>
        <taxon>Bacillati</taxon>
        <taxon>Bacillota</taxon>
        <taxon>Bacilli</taxon>
        <taxon>Bacillales</taxon>
        <taxon>Caryophanaceae</taxon>
        <taxon>Ureibacillus</taxon>
    </lineage>
</organism>
<dbReference type="PROSITE" id="PS51192">
    <property type="entry name" value="HELICASE_ATP_BIND_1"/>
    <property type="match status" value="1"/>
</dbReference>
<dbReference type="SMART" id="SM00490">
    <property type="entry name" value="HELICc"/>
    <property type="match status" value="1"/>
</dbReference>
<dbReference type="SUPFAM" id="SSF56024">
    <property type="entry name" value="Phospholipase D/nuclease"/>
    <property type="match status" value="1"/>
</dbReference>
<dbReference type="InterPro" id="IPR006935">
    <property type="entry name" value="Helicase/UvrB_N"/>
</dbReference>
<comment type="caution">
    <text evidence="3">The sequence shown here is derived from an EMBL/GenBank/DDBJ whole genome shotgun (WGS) entry which is preliminary data.</text>
</comment>
<dbReference type="EMBL" id="JPVN01000008">
    <property type="protein sequence ID" value="KGR78963.1"/>
    <property type="molecule type" value="Genomic_DNA"/>
</dbReference>
<dbReference type="CDD" id="cd18799">
    <property type="entry name" value="SF2_C_EcoAI-like"/>
    <property type="match status" value="1"/>
</dbReference>
<dbReference type="PROSITE" id="PS51194">
    <property type="entry name" value="HELICASE_CTER"/>
    <property type="match status" value="1"/>
</dbReference>
<dbReference type="InterPro" id="IPR014001">
    <property type="entry name" value="Helicase_ATP-bd"/>
</dbReference>
<keyword evidence="3" id="KW-0378">Hydrolase</keyword>
<evidence type="ECO:0000259" key="1">
    <source>
        <dbReference type="PROSITE" id="PS51192"/>
    </source>
</evidence>
<proteinExistence type="predicted"/>
<reference evidence="3 4" key="1">
    <citation type="submission" date="2014-02" db="EMBL/GenBank/DDBJ databases">
        <title>Draft genome sequence of Lysinibacillus manganicus DSM 26584T.</title>
        <authorList>
            <person name="Zhang F."/>
            <person name="Wang G."/>
            <person name="Zhang L."/>
        </authorList>
    </citation>
    <scope>NUCLEOTIDE SEQUENCE [LARGE SCALE GENOMIC DNA]</scope>
    <source>
        <strain evidence="3 4">DSM 26584</strain>
    </source>
</reference>
<keyword evidence="4" id="KW-1185">Reference proteome</keyword>
<dbReference type="eggNOG" id="COG1061">
    <property type="taxonomic scope" value="Bacteria"/>
</dbReference>
<evidence type="ECO:0000313" key="4">
    <source>
        <dbReference type="Proteomes" id="UP000030416"/>
    </source>
</evidence>
<dbReference type="GO" id="GO:0005829">
    <property type="term" value="C:cytosol"/>
    <property type="evidence" value="ECO:0007669"/>
    <property type="project" value="TreeGrafter"/>
</dbReference>
<protein>
    <submittedName>
        <fullName evidence="3">DNA helicase</fullName>
    </submittedName>
</protein>
<dbReference type="Gene3D" id="3.30.870.10">
    <property type="entry name" value="Endonuclease Chain A"/>
    <property type="match status" value="1"/>
</dbReference>
<gene>
    <name evidence="3" type="ORF">CD29_08035</name>
</gene>
<name>A0A0A3I897_9BACL</name>
<keyword evidence="3" id="KW-0067">ATP-binding</keyword>
<keyword evidence="3" id="KW-0547">Nucleotide-binding</keyword>
<dbReference type="GO" id="GO:0016787">
    <property type="term" value="F:hydrolase activity"/>
    <property type="evidence" value="ECO:0007669"/>
    <property type="project" value="InterPro"/>
</dbReference>
<dbReference type="CDD" id="cd18032">
    <property type="entry name" value="DEXHc_RE_I_III_res"/>
    <property type="match status" value="1"/>
</dbReference>
<dbReference type="GO" id="GO:0003677">
    <property type="term" value="F:DNA binding"/>
    <property type="evidence" value="ECO:0007669"/>
    <property type="project" value="InterPro"/>
</dbReference>
<feature type="domain" description="Helicase C-terminal" evidence="2">
    <location>
        <begin position="415"/>
        <end position="570"/>
    </location>
</feature>
<dbReference type="STRING" id="1384049.CD29_08035"/>
<dbReference type="Pfam" id="PF13091">
    <property type="entry name" value="PLDc_2"/>
    <property type="match status" value="1"/>
</dbReference>
<dbReference type="InterPro" id="IPR025202">
    <property type="entry name" value="PLD-like_dom"/>
</dbReference>
<evidence type="ECO:0000259" key="2">
    <source>
        <dbReference type="PROSITE" id="PS51194"/>
    </source>
</evidence>